<keyword evidence="2" id="KW-1185">Reference proteome</keyword>
<feature type="non-terminal residue" evidence="1">
    <location>
        <position position="88"/>
    </location>
</feature>
<dbReference type="EMBL" id="SKCS01000487">
    <property type="protein sequence ID" value="TNN06003.1"/>
    <property type="molecule type" value="Genomic_DNA"/>
</dbReference>
<sequence length="88" mass="10239">MNYGSIRILNVDQNNNPDKYLPDITATTSQNSSHFMLVKRTIICKDHQIINMIIQKLGLKRDCLRRVITLINNQIVVHNMFCSRNNPQ</sequence>
<name>A0A4Z2CP20_SCHJA</name>
<proteinExistence type="predicted"/>
<accession>A0A4Z2CP20</accession>
<gene>
    <name evidence="1" type="ORF">EWB00_008695</name>
</gene>
<comment type="caution">
    <text evidence="1">The sequence shown here is derived from an EMBL/GenBank/DDBJ whole genome shotgun (WGS) entry which is preliminary data.</text>
</comment>
<protein>
    <submittedName>
        <fullName evidence="1">Uncharacterized protein</fullName>
    </submittedName>
</protein>
<evidence type="ECO:0000313" key="2">
    <source>
        <dbReference type="Proteomes" id="UP000311919"/>
    </source>
</evidence>
<evidence type="ECO:0000313" key="1">
    <source>
        <dbReference type="EMBL" id="TNN06003.1"/>
    </source>
</evidence>
<reference evidence="1 2" key="1">
    <citation type="submission" date="2019-03" db="EMBL/GenBank/DDBJ databases">
        <title>An improved genome assembly of the fluke Schistosoma japonicum.</title>
        <authorList>
            <person name="Hu W."/>
            <person name="Luo F."/>
            <person name="Yin M."/>
            <person name="Mo X."/>
            <person name="Sun C."/>
            <person name="Wu Q."/>
            <person name="Zhu B."/>
            <person name="Xiang M."/>
            <person name="Wang J."/>
            <person name="Wang Y."/>
            <person name="Zhang T."/>
            <person name="Xu B."/>
            <person name="Zheng H."/>
            <person name="Feng Z."/>
        </authorList>
    </citation>
    <scope>NUCLEOTIDE SEQUENCE [LARGE SCALE GENOMIC DNA]</scope>
    <source>
        <strain evidence="1">HuSjv2</strain>
        <tissue evidence="1">Worms</tissue>
    </source>
</reference>
<organism evidence="1 2">
    <name type="scientific">Schistosoma japonicum</name>
    <name type="common">Blood fluke</name>
    <dbReference type="NCBI Taxonomy" id="6182"/>
    <lineage>
        <taxon>Eukaryota</taxon>
        <taxon>Metazoa</taxon>
        <taxon>Spiralia</taxon>
        <taxon>Lophotrochozoa</taxon>
        <taxon>Platyhelminthes</taxon>
        <taxon>Trematoda</taxon>
        <taxon>Digenea</taxon>
        <taxon>Strigeidida</taxon>
        <taxon>Schistosomatoidea</taxon>
        <taxon>Schistosomatidae</taxon>
        <taxon>Schistosoma</taxon>
    </lineage>
</organism>
<dbReference type="Proteomes" id="UP000311919">
    <property type="component" value="Unassembled WGS sequence"/>
</dbReference>
<dbReference type="AlphaFoldDB" id="A0A4Z2CP20"/>